<proteinExistence type="predicted"/>
<feature type="transmembrane region" description="Helical" evidence="1">
    <location>
        <begin position="195"/>
        <end position="212"/>
    </location>
</feature>
<dbReference type="OrthoDB" id="2329079at2"/>
<keyword evidence="1" id="KW-0472">Membrane</keyword>
<keyword evidence="1" id="KW-0812">Transmembrane</keyword>
<evidence type="ECO:0000313" key="3">
    <source>
        <dbReference type="Proteomes" id="UP000003645"/>
    </source>
</evidence>
<dbReference type="RefSeq" id="WP_006499867.1">
    <property type="nucleotide sequence ID" value="NZ_CP011013.1"/>
</dbReference>
<dbReference type="AlphaFoldDB" id="A0A0D4CK47"/>
<sequence>MDHQPDMRDWSFAKRALAEIQQAKRKKWYSFWVQVELPDGKKHWYQLPKDVQYAMRQHEKKHRQDWFLIIKGALINVPVSAYDEQGNVALKTGVIRRAERRHQHTSDPAQISRSQFVQPRYSWWGISNQKEMIVYLQHDHNQGNREQIKRDVKIINRNWQRARWQAPCRLMLKYSLAVSCLVMLCSWSIVRGLLLVGGLIGLIFSLWLDWYLRPAA</sequence>
<reference evidence="2 3" key="1">
    <citation type="journal article" date="2012" name="J. Bacteriol.">
        <title>Genome sequence of Lactobacillus mucosae LM1, isolated from piglet feces.</title>
        <authorList>
            <person name="Lee J.H."/>
            <person name="Valeriano V.D."/>
            <person name="Shin Y.R."/>
            <person name="Chae J.P."/>
            <person name="Kim G.B."/>
            <person name="Ham J.S."/>
            <person name="Chun J."/>
            <person name="Kang D.K."/>
        </authorList>
    </citation>
    <scope>NUCLEOTIDE SEQUENCE [LARGE SCALE GENOMIC DNA]</scope>
    <source>
        <strain evidence="2 3">LM1</strain>
    </source>
</reference>
<dbReference type="Pfam" id="PF24727">
    <property type="entry name" value="DUF7679"/>
    <property type="match status" value="1"/>
</dbReference>
<gene>
    <name evidence="2" type="ORF">LBLM1_04880</name>
</gene>
<keyword evidence="1" id="KW-1133">Transmembrane helix</keyword>
<evidence type="ECO:0000256" key="1">
    <source>
        <dbReference type="SAM" id="Phobius"/>
    </source>
</evidence>
<dbReference type="InterPro" id="IPR056096">
    <property type="entry name" value="DUF7679"/>
</dbReference>
<dbReference type="KEGG" id="lmu:LBLM1_04880"/>
<dbReference type="EMBL" id="CP011013">
    <property type="protein sequence ID" value="AJT50444.1"/>
    <property type="molecule type" value="Genomic_DNA"/>
</dbReference>
<protein>
    <submittedName>
        <fullName evidence="2">Uncharacterized protein</fullName>
    </submittedName>
</protein>
<keyword evidence="3" id="KW-1185">Reference proteome</keyword>
<organism evidence="2 3">
    <name type="scientific">Limosilactobacillus mucosae LM1</name>
    <dbReference type="NCBI Taxonomy" id="1130798"/>
    <lineage>
        <taxon>Bacteria</taxon>
        <taxon>Bacillati</taxon>
        <taxon>Bacillota</taxon>
        <taxon>Bacilli</taxon>
        <taxon>Lactobacillales</taxon>
        <taxon>Lactobacillaceae</taxon>
        <taxon>Limosilactobacillus</taxon>
    </lineage>
</organism>
<dbReference type="HOGENOM" id="CLU_1276306_0_0_9"/>
<name>A0A0D4CK47_LIMMU</name>
<accession>A0A0D4CK47</accession>
<evidence type="ECO:0000313" key="2">
    <source>
        <dbReference type="EMBL" id="AJT50444.1"/>
    </source>
</evidence>
<dbReference type="Proteomes" id="UP000003645">
    <property type="component" value="Chromosome"/>
</dbReference>